<protein>
    <submittedName>
        <fullName evidence="1">Uncharacterized protein</fullName>
    </submittedName>
</protein>
<keyword evidence="2" id="KW-1185">Reference proteome</keyword>
<dbReference type="Proteomes" id="UP001374599">
    <property type="component" value="Unassembled WGS sequence"/>
</dbReference>
<sequence length="342" mass="37543">MIDKIKNFYNEHHILVLRIGIALLLFVPPLVKATVVKSNYFMDIIVRILFYIIFASSLNVINGYSGQFNIGHAGFMLIGSYTGALLSTKLGLSFWLCLPIAGIFTAFMGLLVALPTLKLKGIYLAIVTMGFSEIIRLITLNWTGLTGGPLGVKNIPQVQLFGLKTSSPMVYYYIALVVAVLCLYCTYKVINSRIGRAWMSIREDSSAAQSLGVEIRKYKALNFMYGAFWAGVGGALMAPYYRFLSSDMFVTDEGFNVLAMVILGGQGTLAGPVVGAVMVNTITEVFRFASEYRLVVYAILIIIMMWCRPQGLVGASNSILAGGQKKKTKKHTKENDGKGMVV</sequence>
<evidence type="ECO:0000313" key="1">
    <source>
        <dbReference type="EMBL" id="GMQ65339.1"/>
    </source>
</evidence>
<gene>
    <name evidence="1" type="ORF">AN2V17_45830</name>
</gene>
<name>A0ACB5URQ2_9FIRM</name>
<accession>A0ACB5URQ2</accession>
<evidence type="ECO:0000313" key="2">
    <source>
        <dbReference type="Proteomes" id="UP001374599"/>
    </source>
</evidence>
<reference evidence="1" key="1">
    <citation type="submission" date="2023-09" db="EMBL/GenBank/DDBJ databases">
        <title>Vallitalea sediminicola and Vallitalea maricola sp. nov., anaerobic bacteria isolated from marine sediment.</title>
        <authorList>
            <person name="Hirano S."/>
            <person name="Maeda A."/>
            <person name="Terahara T."/>
            <person name="Mori K."/>
            <person name="Hamada M."/>
            <person name="Matsumoto R."/>
            <person name="Kobayashi T."/>
        </authorList>
    </citation>
    <scope>NUCLEOTIDE SEQUENCE</scope>
    <source>
        <strain evidence="1">AN17-2</strain>
    </source>
</reference>
<organism evidence="1 2">
    <name type="scientific">Vallitalea maricola</name>
    <dbReference type="NCBI Taxonomy" id="3074433"/>
    <lineage>
        <taxon>Bacteria</taxon>
        <taxon>Bacillati</taxon>
        <taxon>Bacillota</taxon>
        <taxon>Clostridia</taxon>
        <taxon>Lachnospirales</taxon>
        <taxon>Vallitaleaceae</taxon>
        <taxon>Vallitalea</taxon>
    </lineage>
</organism>
<proteinExistence type="predicted"/>
<comment type="caution">
    <text evidence="1">The sequence shown here is derived from an EMBL/GenBank/DDBJ whole genome shotgun (WGS) entry which is preliminary data.</text>
</comment>
<dbReference type="EMBL" id="BTPU01000122">
    <property type="protein sequence ID" value="GMQ65339.1"/>
    <property type="molecule type" value="Genomic_DNA"/>
</dbReference>